<dbReference type="PANTHER" id="PTHR24412">
    <property type="entry name" value="KELCH PROTEIN"/>
    <property type="match status" value="1"/>
</dbReference>
<dbReference type="PANTHER" id="PTHR24412:SF489">
    <property type="entry name" value="RING FINGER DOMAIN AND KELCH REPEAT-CONTAINING PROTEIN DDB_G0271372"/>
    <property type="match status" value="1"/>
</dbReference>
<proteinExistence type="predicted"/>
<evidence type="ECO:0000313" key="5">
    <source>
        <dbReference type="EnsemblMetazoa" id="GPPI043684-PA"/>
    </source>
</evidence>
<keyword evidence="3" id="KW-0009">Actin-binding</keyword>
<evidence type="ECO:0000256" key="2">
    <source>
        <dbReference type="ARBA" id="ARBA00022737"/>
    </source>
</evidence>
<dbReference type="SMART" id="SM00225">
    <property type="entry name" value="BTB"/>
    <property type="match status" value="1"/>
</dbReference>
<keyword evidence="2" id="KW-0677">Repeat</keyword>
<dbReference type="SUPFAM" id="SSF54695">
    <property type="entry name" value="POZ domain"/>
    <property type="match status" value="1"/>
</dbReference>
<dbReference type="Proteomes" id="UP000092460">
    <property type="component" value="Unassembled WGS sequence"/>
</dbReference>
<dbReference type="EnsemblMetazoa" id="GPPI043684-RA">
    <property type="protein sequence ID" value="GPPI043684-PA"/>
    <property type="gene ID" value="GPPI043684"/>
</dbReference>
<dbReference type="InterPro" id="IPR000210">
    <property type="entry name" value="BTB/POZ_dom"/>
</dbReference>
<protein>
    <recommendedName>
        <fullName evidence="4">BTB domain-containing protein</fullName>
    </recommendedName>
</protein>
<evidence type="ECO:0000256" key="3">
    <source>
        <dbReference type="ARBA" id="ARBA00023203"/>
    </source>
</evidence>
<reference evidence="6" key="1">
    <citation type="submission" date="2015-01" db="EMBL/GenBank/DDBJ databases">
        <authorList>
            <person name="Aksoy S."/>
            <person name="Warren W."/>
            <person name="Wilson R.K."/>
        </authorList>
    </citation>
    <scope>NUCLEOTIDE SEQUENCE [LARGE SCALE GENOMIC DNA]</scope>
    <source>
        <strain evidence="6">IAEA</strain>
    </source>
</reference>
<dbReference type="Gene3D" id="1.25.40.420">
    <property type="match status" value="1"/>
</dbReference>
<keyword evidence="6" id="KW-1185">Reference proteome</keyword>
<keyword evidence="1" id="KW-0880">Kelch repeat</keyword>
<dbReference type="CDD" id="cd14733">
    <property type="entry name" value="BACK"/>
    <property type="match status" value="1"/>
</dbReference>
<name>A0A1B0BXS1_9MUSC</name>
<dbReference type="Pfam" id="PF07707">
    <property type="entry name" value="BACK"/>
    <property type="match status" value="1"/>
</dbReference>
<dbReference type="InterPro" id="IPR011705">
    <property type="entry name" value="BACK"/>
</dbReference>
<dbReference type="STRING" id="67801.A0A1B0BXS1"/>
<dbReference type="InterPro" id="IPR011333">
    <property type="entry name" value="SKP1/BTB/POZ_sf"/>
</dbReference>
<accession>A0A1B0BXS1</accession>
<evidence type="ECO:0000313" key="6">
    <source>
        <dbReference type="Proteomes" id="UP000092460"/>
    </source>
</evidence>
<dbReference type="Pfam" id="PF00651">
    <property type="entry name" value="BTB"/>
    <property type="match status" value="1"/>
</dbReference>
<dbReference type="Gene3D" id="3.30.710.10">
    <property type="entry name" value="Potassium Channel Kv1.1, Chain A"/>
    <property type="match status" value="1"/>
</dbReference>
<dbReference type="AlphaFoldDB" id="A0A1B0BXS1"/>
<reference evidence="5" key="2">
    <citation type="submission" date="2020-05" db="UniProtKB">
        <authorList>
            <consortium name="EnsemblMetazoa"/>
        </authorList>
    </citation>
    <scope>IDENTIFICATION</scope>
    <source>
        <strain evidence="5">IAEA</strain>
    </source>
</reference>
<evidence type="ECO:0000256" key="1">
    <source>
        <dbReference type="ARBA" id="ARBA00022441"/>
    </source>
</evidence>
<feature type="domain" description="BTB" evidence="4">
    <location>
        <begin position="328"/>
        <end position="421"/>
    </location>
</feature>
<organism evidence="5 6">
    <name type="scientific">Glossina palpalis gambiensis</name>
    <dbReference type="NCBI Taxonomy" id="67801"/>
    <lineage>
        <taxon>Eukaryota</taxon>
        <taxon>Metazoa</taxon>
        <taxon>Ecdysozoa</taxon>
        <taxon>Arthropoda</taxon>
        <taxon>Hexapoda</taxon>
        <taxon>Insecta</taxon>
        <taxon>Pterygota</taxon>
        <taxon>Neoptera</taxon>
        <taxon>Endopterygota</taxon>
        <taxon>Diptera</taxon>
        <taxon>Brachycera</taxon>
        <taxon>Muscomorpha</taxon>
        <taxon>Hippoboscoidea</taxon>
        <taxon>Glossinidae</taxon>
        <taxon>Glossina</taxon>
    </lineage>
</organism>
<dbReference type="EMBL" id="JXJN01022323">
    <property type="status" value="NOT_ANNOTATED_CDS"/>
    <property type="molecule type" value="Genomic_DNA"/>
</dbReference>
<evidence type="ECO:0000259" key="4">
    <source>
        <dbReference type="SMART" id="SM00225"/>
    </source>
</evidence>
<sequence>MAVDANFLKFLFGAIFLIFERRSDKRFISIDVKHSSIKLRVSPPKLSSVNVIVHEKPIPFISMKMDVGTQADLYRSENRDLTTILLKFVKSFIEQNPQLTKIEEDRSINMEMKLAETVAQENLENHYLAEAINVYNTIVKSENEDKTISTNDNVTFFGYGNKNFVKTIEKCPLEIKDIKYQKKKFCSYKSLLLDSRKDKICLKCDIFAVEKPKPVRGYNRLVFSEEMKNILPKPGRVNFFNKLDNKDLEACNLGEVKSQGVYKKIRSEIFRENDLSSDDLEDLRKRYAKNATEEDQFFQYLAEPCEVGLFSRNQVKVAAIAKYISEGALVITNYRGKNYPVAERIASTHDAGSIADMMERKEGIVKLQDVDTVAVKVLVDYIYSGVITLTEGNVEAVLSASDLFQIVWVKEQCAELLRNNVNRENCFRVRKLAEMHSCKELQNISQKYILDHLDDLIAEEDLLLLSFEEVFKESNHKNCPANECN</sequence>
<dbReference type="VEuPathDB" id="VectorBase:GPPI043684"/>